<dbReference type="GO" id="GO:0008270">
    <property type="term" value="F:zinc ion binding"/>
    <property type="evidence" value="ECO:0007669"/>
    <property type="project" value="UniProtKB-KW"/>
</dbReference>
<keyword evidence="6" id="KW-0539">Nucleus</keyword>
<reference evidence="10" key="1">
    <citation type="journal article" date="2023" name="G3 (Bethesda)">
        <title>Whole genome assembly and annotation of the endangered Caribbean coral Acropora cervicornis.</title>
        <authorList>
            <person name="Selwyn J.D."/>
            <person name="Vollmer S.V."/>
        </authorList>
    </citation>
    <scope>NUCLEOTIDE SEQUENCE</scope>
    <source>
        <strain evidence="10">K2</strain>
    </source>
</reference>
<evidence type="ECO:0000313" key="10">
    <source>
        <dbReference type="EMBL" id="KAK2550484.1"/>
    </source>
</evidence>
<dbReference type="PROSITE" id="PS50157">
    <property type="entry name" value="ZINC_FINGER_C2H2_2"/>
    <property type="match status" value="8"/>
</dbReference>
<keyword evidence="4 7" id="KW-0863">Zinc-finger</keyword>
<dbReference type="InterPro" id="IPR013087">
    <property type="entry name" value="Znf_C2H2_type"/>
</dbReference>
<dbReference type="FunFam" id="3.30.160.60:FF:000065">
    <property type="entry name" value="B-cell CLL/lymphoma 6, member B"/>
    <property type="match status" value="1"/>
</dbReference>
<evidence type="ECO:0000256" key="5">
    <source>
        <dbReference type="ARBA" id="ARBA00022833"/>
    </source>
</evidence>
<protein>
    <submittedName>
        <fullName evidence="10">Zinc finger protein 623</fullName>
    </submittedName>
</protein>
<feature type="compositionally biased region" description="Polar residues" evidence="8">
    <location>
        <begin position="376"/>
        <end position="386"/>
    </location>
</feature>
<feature type="domain" description="C2H2-type" evidence="9">
    <location>
        <begin position="477"/>
        <end position="504"/>
    </location>
</feature>
<dbReference type="FunFam" id="3.30.160.60:FF:000100">
    <property type="entry name" value="Zinc finger 45-like"/>
    <property type="match status" value="1"/>
</dbReference>
<evidence type="ECO:0000256" key="6">
    <source>
        <dbReference type="ARBA" id="ARBA00023242"/>
    </source>
</evidence>
<accession>A0AAD9PWQ4</accession>
<feature type="domain" description="C2H2-type" evidence="9">
    <location>
        <begin position="647"/>
        <end position="675"/>
    </location>
</feature>
<comment type="caution">
    <text evidence="10">The sequence shown here is derived from an EMBL/GenBank/DDBJ whole genome shotgun (WGS) entry which is preliminary data.</text>
</comment>
<gene>
    <name evidence="10" type="ORF">P5673_028848</name>
</gene>
<feature type="domain" description="C2H2-type" evidence="9">
    <location>
        <begin position="533"/>
        <end position="560"/>
    </location>
</feature>
<dbReference type="Pfam" id="PF00096">
    <property type="entry name" value="zf-C2H2"/>
    <property type="match status" value="8"/>
</dbReference>
<evidence type="ECO:0000313" key="11">
    <source>
        <dbReference type="Proteomes" id="UP001249851"/>
    </source>
</evidence>
<name>A0AAD9PWQ4_ACRCE</name>
<evidence type="ECO:0000256" key="4">
    <source>
        <dbReference type="ARBA" id="ARBA00022771"/>
    </source>
</evidence>
<dbReference type="AlphaFoldDB" id="A0AAD9PWQ4"/>
<dbReference type="GO" id="GO:0000981">
    <property type="term" value="F:DNA-binding transcription factor activity, RNA polymerase II-specific"/>
    <property type="evidence" value="ECO:0007669"/>
    <property type="project" value="TreeGrafter"/>
</dbReference>
<feature type="region of interest" description="Disordered" evidence="8">
    <location>
        <begin position="357"/>
        <end position="387"/>
    </location>
</feature>
<organism evidence="10 11">
    <name type="scientific">Acropora cervicornis</name>
    <name type="common">Staghorn coral</name>
    <dbReference type="NCBI Taxonomy" id="6130"/>
    <lineage>
        <taxon>Eukaryota</taxon>
        <taxon>Metazoa</taxon>
        <taxon>Cnidaria</taxon>
        <taxon>Anthozoa</taxon>
        <taxon>Hexacorallia</taxon>
        <taxon>Scleractinia</taxon>
        <taxon>Astrocoeniina</taxon>
        <taxon>Acroporidae</taxon>
        <taxon>Acropora</taxon>
    </lineage>
</organism>
<dbReference type="SMART" id="SM00355">
    <property type="entry name" value="ZnF_C2H2"/>
    <property type="match status" value="8"/>
</dbReference>
<keyword evidence="5" id="KW-0862">Zinc</keyword>
<evidence type="ECO:0000256" key="8">
    <source>
        <dbReference type="SAM" id="MobiDB-lite"/>
    </source>
</evidence>
<feature type="domain" description="C2H2-type" evidence="9">
    <location>
        <begin position="561"/>
        <end position="588"/>
    </location>
</feature>
<comment type="subcellular location">
    <subcellularLocation>
        <location evidence="1">Nucleus</location>
    </subcellularLocation>
</comment>
<dbReference type="PROSITE" id="PS00028">
    <property type="entry name" value="ZINC_FINGER_C2H2_1"/>
    <property type="match status" value="8"/>
</dbReference>
<evidence type="ECO:0000256" key="2">
    <source>
        <dbReference type="ARBA" id="ARBA00022723"/>
    </source>
</evidence>
<dbReference type="SUPFAM" id="SSF57667">
    <property type="entry name" value="beta-beta-alpha zinc fingers"/>
    <property type="match status" value="4"/>
</dbReference>
<dbReference type="EMBL" id="JARQWQ010000110">
    <property type="protein sequence ID" value="KAK2550484.1"/>
    <property type="molecule type" value="Genomic_DNA"/>
</dbReference>
<evidence type="ECO:0000256" key="7">
    <source>
        <dbReference type="PROSITE-ProRule" id="PRU00042"/>
    </source>
</evidence>
<evidence type="ECO:0000256" key="1">
    <source>
        <dbReference type="ARBA" id="ARBA00004123"/>
    </source>
</evidence>
<dbReference type="GO" id="GO:0005634">
    <property type="term" value="C:nucleus"/>
    <property type="evidence" value="ECO:0007669"/>
    <property type="project" value="UniProtKB-SubCell"/>
</dbReference>
<proteinExistence type="predicted"/>
<dbReference type="FunFam" id="3.30.160.60:FF:000340">
    <property type="entry name" value="zinc finger protein 473 isoform X1"/>
    <property type="match status" value="1"/>
</dbReference>
<dbReference type="InterPro" id="IPR036236">
    <property type="entry name" value="Znf_C2H2_sf"/>
</dbReference>
<dbReference type="FunFam" id="3.30.160.60:FF:000446">
    <property type="entry name" value="Zinc finger protein"/>
    <property type="match status" value="1"/>
</dbReference>
<sequence>MEESDRLVKKMFFEPENGNPGDHPVVEESYDLSFLKMSTTSSFNTSIKRDRLHHLVSSFEHNNGRKTRKRRAVSLGGTGVLTLRKRYRKGSPTKMTSDATKQLYSFMLSKRKHKRQKLQTRKGCPEVTTFEQQSYEPQSVVGLGGNSMNCTNEISCSEVPTGSPDLLNVNSQGNAMQFPVAPTHPLTFPNGAQPTLLFLVGSNGMPVTGEASSLASVLDSSLPFANALFFAQPITLNVVSQDTSAIQGGVIEKAMELANFQSNTTQSGENENGQSSTELTVPESTVVTPNANCNLPPCSTVGPLPTEHSYSSQGSIAQNLVLANSAASGENVPIDNVSQSITVQTSQVVQNRGISNTKSVAEESKSEITETEMASETETGNLPESSKTFKRKSVLIREIMTQTGADPEVEILSERMVDYGSSYLSGEKVNGCDVNRSVTKPANTRVRKFGCDKCEKKFFTNNDLRRHQTSHQDARPFICEECQKGFRTSSELSIHKAIHVQVKQYKCEFCGKEFRTKGCIKSHIKYHIGDRRHKCTECDRAFVKSADLKRHMAGHRNDKKFVCEDCGSAFTRRDNLKAHRLLHTRESVVTCDLCSKEFINAVYLKRHMHIHKQAKKKPYECQWCPKTYEQLEGLRRHIRQHVGDEKFVCKDCGKKFITSIQLKRHLWLSHDQDSPYRRSIL</sequence>
<dbReference type="PANTHER" id="PTHR24394">
    <property type="entry name" value="ZINC FINGER PROTEIN"/>
    <property type="match status" value="1"/>
</dbReference>
<evidence type="ECO:0000259" key="9">
    <source>
        <dbReference type="PROSITE" id="PS50157"/>
    </source>
</evidence>
<keyword evidence="2" id="KW-0479">Metal-binding</keyword>
<evidence type="ECO:0000256" key="3">
    <source>
        <dbReference type="ARBA" id="ARBA00022737"/>
    </source>
</evidence>
<feature type="domain" description="C2H2-type" evidence="9">
    <location>
        <begin position="449"/>
        <end position="476"/>
    </location>
</feature>
<dbReference type="PANTHER" id="PTHR24394:SF44">
    <property type="entry name" value="ZINC FINGER PROTEIN 271-LIKE"/>
    <property type="match status" value="1"/>
</dbReference>
<dbReference type="Proteomes" id="UP001249851">
    <property type="component" value="Unassembled WGS sequence"/>
</dbReference>
<reference evidence="10" key="2">
    <citation type="journal article" date="2023" name="Science">
        <title>Genomic signatures of disease resistance in endangered staghorn corals.</title>
        <authorList>
            <person name="Vollmer S.V."/>
            <person name="Selwyn J.D."/>
            <person name="Despard B.A."/>
            <person name="Roesel C.L."/>
        </authorList>
    </citation>
    <scope>NUCLEOTIDE SEQUENCE</scope>
    <source>
        <strain evidence="10">K2</strain>
    </source>
</reference>
<dbReference type="Gene3D" id="3.30.160.60">
    <property type="entry name" value="Classic Zinc Finger"/>
    <property type="match status" value="8"/>
</dbReference>
<feature type="domain" description="C2H2-type" evidence="9">
    <location>
        <begin position="505"/>
        <end position="532"/>
    </location>
</feature>
<keyword evidence="3" id="KW-0677">Repeat</keyword>
<feature type="domain" description="C2H2-type" evidence="9">
    <location>
        <begin position="619"/>
        <end position="646"/>
    </location>
</feature>
<keyword evidence="11" id="KW-1185">Reference proteome</keyword>
<feature type="domain" description="C2H2-type" evidence="9">
    <location>
        <begin position="589"/>
        <end position="616"/>
    </location>
</feature>